<dbReference type="PANTHER" id="PTHR10183">
    <property type="entry name" value="CALPAIN"/>
    <property type="match status" value="1"/>
</dbReference>
<feature type="domain" description="Calpain catalytic" evidence="13">
    <location>
        <begin position="1202"/>
        <end position="1501"/>
    </location>
</feature>
<evidence type="ECO:0000256" key="5">
    <source>
        <dbReference type="ARBA" id="ARBA00022670"/>
    </source>
</evidence>
<dbReference type="SUPFAM" id="SSF49758">
    <property type="entry name" value="Calpain large subunit, middle domain (domain III)"/>
    <property type="match status" value="1"/>
</dbReference>
<dbReference type="Gene3D" id="3.90.70.10">
    <property type="entry name" value="Cysteine proteinases"/>
    <property type="match status" value="1"/>
</dbReference>
<dbReference type="InParanoid" id="A0A2P6NNA3"/>
<dbReference type="PROSITE" id="PS50203">
    <property type="entry name" value="CALPAIN_CAT"/>
    <property type="match status" value="1"/>
</dbReference>
<dbReference type="InterPro" id="IPR022682">
    <property type="entry name" value="Calpain_domain_III"/>
</dbReference>
<dbReference type="Gene3D" id="2.60.120.380">
    <property type="match status" value="1"/>
</dbReference>
<dbReference type="InterPro" id="IPR036213">
    <property type="entry name" value="Calpain_III_sf"/>
</dbReference>
<comment type="caution">
    <text evidence="11">Lacks conserved residue(s) required for the propagation of feature annotation.</text>
</comment>
<evidence type="ECO:0000313" key="15">
    <source>
        <dbReference type="Proteomes" id="UP000241769"/>
    </source>
</evidence>
<comment type="caution">
    <text evidence="14">The sequence shown here is derived from an EMBL/GenBank/DDBJ whole genome shotgun (WGS) entry which is preliminary data.</text>
</comment>
<evidence type="ECO:0000256" key="6">
    <source>
        <dbReference type="ARBA" id="ARBA00022801"/>
    </source>
</evidence>
<keyword evidence="5" id="KW-0645">Protease</keyword>
<organism evidence="14 15">
    <name type="scientific">Planoprotostelium fungivorum</name>
    <dbReference type="NCBI Taxonomy" id="1890364"/>
    <lineage>
        <taxon>Eukaryota</taxon>
        <taxon>Amoebozoa</taxon>
        <taxon>Evosea</taxon>
        <taxon>Variosea</taxon>
        <taxon>Cavosteliida</taxon>
        <taxon>Cavosteliaceae</taxon>
        <taxon>Planoprotostelium</taxon>
    </lineage>
</organism>
<dbReference type="PRINTS" id="PR00704">
    <property type="entry name" value="CALPAIN"/>
</dbReference>
<dbReference type="InterPro" id="IPR026507">
    <property type="entry name" value="PIRC1/2"/>
</dbReference>
<keyword evidence="15" id="KW-1185">Reference proteome</keyword>
<name>A0A2P6NNA3_9EUKA</name>
<keyword evidence="6" id="KW-0378">Hydrolase</keyword>
<comment type="subcellular location">
    <subcellularLocation>
        <location evidence="1">Cell projection</location>
        <location evidence="1">Cilium</location>
    </subcellularLocation>
    <subcellularLocation>
        <location evidence="2">Cytoplasm</location>
        <location evidence="2">Cytoskeleton</location>
    </subcellularLocation>
</comment>
<dbReference type="GO" id="GO:0035082">
    <property type="term" value="P:axoneme assembly"/>
    <property type="evidence" value="ECO:0007669"/>
    <property type="project" value="InterPro"/>
</dbReference>
<dbReference type="SUPFAM" id="SSF54001">
    <property type="entry name" value="Cysteine proteinases"/>
    <property type="match status" value="1"/>
</dbReference>
<feature type="region of interest" description="Disordered" evidence="12">
    <location>
        <begin position="1136"/>
        <end position="1171"/>
    </location>
</feature>
<evidence type="ECO:0000256" key="11">
    <source>
        <dbReference type="PROSITE-ProRule" id="PRU00239"/>
    </source>
</evidence>
<keyword evidence="8" id="KW-0206">Cytoskeleton</keyword>
<dbReference type="Proteomes" id="UP000241769">
    <property type="component" value="Unassembled WGS sequence"/>
</dbReference>
<dbReference type="SMART" id="SM00720">
    <property type="entry name" value="calpain_III"/>
    <property type="match status" value="1"/>
</dbReference>
<dbReference type="PANTHER" id="PTHR10183:SF379">
    <property type="entry name" value="CALPAIN-5"/>
    <property type="match status" value="1"/>
</dbReference>
<dbReference type="Pfam" id="PF00648">
    <property type="entry name" value="Peptidase_C2"/>
    <property type="match status" value="1"/>
</dbReference>
<dbReference type="InterPro" id="IPR022684">
    <property type="entry name" value="Calpain_cysteine_protease"/>
</dbReference>
<dbReference type="STRING" id="1890364.A0A2P6NNA3"/>
<dbReference type="InterPro" id="IPR038765">
    <property type="entry name" value="Papain-like_cys_pep_sf"/>
</dbReference>
<accession>A0A2P6NNA3</accession>
<dbReference type="GO" id="GO:0006508">
    <property type="term" value="P:proteolysis"/>
    <property type="evidence" value="ECO:0007669"/>
    <property type="project" value="UniProtKB-KW"/>
</dbReference>
<keyword evidence="9" id="KW-0966">Cell projection</keyword>
<dbReference type="Pfam" id="PF01067">
    <property type="entry name" value="Calpain_III"/>
    <property type="match status" value="1"/>
</dbReference>
<gene>
    <name evidence="14" type="ORF">PROFUN_06973</name>
</gene>
<evidence type="ECO:0000256" key="8">
    <source>
        <dbReference type="ARBA" id="ARBA00023212"/>
    </source>
</evidence>
<dbReference type="Pfam" id="PF14892">
    <property type="entry name" value="PIRC1_2"/>
    <property type="match status" value="1"/>
</dbReference>
<dbReference type="EMBL" id="MDYQ01000045">
    <property type="protein sequence ID" value="PRP85427.1"/>
    <property type="molecule type" value="Genomic_DNA"/>
</dbReference>
<comment type="similarity">
    <text evidence="3">Belongs to the peptidase C2 family.</text>
</comment>
<keyword evidence="7" id="KW-0788">Thiol protease</keyword>
<sequence>MDAIDLDKLLLAAPYLLLNGDLAPIITRELLSRIKDIQVSHDCSEVGIKQSRRIIQPILRILTDHLCPTPIITQLIIDFLACSEDPLPFIENMSALVGDTEEEVQAIVELYKELVVTNRKCLVPIIGSLSDMSLSNLAKDEVFLLSSESLSVVEERDFPVVVRTLLRSANQNNVGELIRTLRQHFPTLSTDISPLVLEILCDVMRINQLVLSTYLASIDREGSTLSAIDFCLLLNILSHNSSLSEHATQSLYRSFCRGTLSLDKMLSYLQLADLLRPYGQSIVVFTEKLFRLAEDDPALHPWIDEWARRSHEIFAELRRPLVSCILSQCLRKSERSEATVVAAKILYKISEERPSHLSSFSYMIEEIIHHYSSLPSQDFHILCATLANLSRQPESNVNSLMIYVQKQIFCGNLQAQRCAVVCATHILHSRSMLSLEIESVLSWIERYIDSSEGVCRLVAVDLILYNVDSLPEEVLEGITDGILRPKMEACRILMRPEDVKVEEREVRENPGYFEGHKSDRLLYMRGNFKRISECDRVVEFSMYVSLIYHCWLNIQLRGLNQTDEYALHNFALKFLMVPLSIVLKTHVRPTDQRFIKHAKTVMDNLIVTYHIFHVFSVVLQRVANMVGRLRYSSSKASEEEGEEDSKKNPLTREMSHMISFRVKSALQLIGHYKKISSAVLDQDLSKRYTEHMTTYNVTQRWPFSPLPLSSLLLFISNTPLVFSEIYEIFRGYMQVAEIVTTQLATPRSLQSKKHRQKRKTTEKEIFFSALYLEESLMDSDSLLKQLLCPFLFVEGRVVDEREDGEKIRKQRLEQARRVLSCQLYILSYSIGWASSNEDLLRLTLVELCHAITETFSPHMKIGQMSVIVGDFIRSLLPDITDGYHILLCLNVLYVLYKENKAALPISEFFLEYSIEKFRQNNLRNLLDKIPQCVTSTKLNDAHFLTSALLEGALSLPSESDKVVVLEKLVQQIVRGVDGDSTQDEVQETQTRFTIAARSLKESVAMVPVGVQSTTSLTKIVQIFTDLSTIYNKEDRMLDVVVQHSIKFLPKVSNLQRHFVLCVGRGDHSEELRIVTELYESLRELNHRWKNLIMFIKYKKKKVEGFSKFIYNYERSNLQMDLMKSACQIGEEYDGKRIEESEEEDEFSGLLPSDSSEDDEEEPTDETLGFHSNVYEDDQTMSLFETEPHIDFITDDCHRKGVKFTDASFPPSDTSLYRNVIRPPKLWPKIDSWARIPDILENPVMFHDENRPGDVIEGVVKDAWLLGGCSAVTTKPDIFLQCFSQITLNDVGAYEFALFKNGRWIYVCVDDYVPLSRGKLVFSRCARASEVWAILLEKAYAKLHGCYENLEGGNECHPMVDLTGATSQVIQLDQQNARLDMLHSGKMWNKVVKWHNNGFILSCIYNSTSIKEKSNPQSGKGLIQDHLYSIIRVTEIDQNKLVQLRNPWIQGEWRGPWSRGSKEWTGELVSLLGENCEQEGTFWMEFSEWCRRFSRLNVVRLLNEHWNGSGFEDEWTMQTAGGSANFPSWKNGPQFGFELTRPTKVIISLSQKDARLEGSRDINYDIGFILLFAQDRKSRISQIKPNDVVGTTPFTSTREVSKKFKLDAGSYVVAPSTAHPHKLTRFYLRVFVESDDPIDMTLCDALTDTSITTNKLPTFRNGKAVRVPSQQGVRCSEEALDTDVPAHFKGSRTLKTSFPPRENHPLYTISSSQYGLREPSRLEKNENYFGRSNQFTIEQGGKSPFRNFSLTETYKYT</sequence>
<evidence type="ECO:0000313" key="14">
    <source>
        <dbReference type="EMBL" id="PRP85427.1"/>
    </source>
</evidence>
<feature type="active site" evidence="10">
    <location>
        <position position="1445"/>
    </location>
</feature>
<proteinExistence type="inferred from homology"/>
<dbReference type="GO" id="GO:0005879">
    <property type="term" value="C:axonemal microtubule"/>
    <property type="evidence" value="ECO:0007669"/>
    <property type="project" value="InterPro"/>
</dbReference>
<reference evidence="14 15" key="1">
    <citation type="journal article" date="2018" name="Genome Biol. Evol.">
        <title>Multiple Roots of Fruiting Body Formation in Amoebozoa.</title>
        <authorList>
            <person name="Hillmann F."/>
            <person name="Forbes G."/>
            <person name="Novohradska S."/>
            <person name="Ferling I."/>
            <person name="Riege K."/>
            <person name="Groth M."/>
            <person name="Westermann M."/>
            <person name="Marz M."/>
            <person name="Spaller T."/>
            <person name="Winckler T."/>
            <person name="Schaap P."/>
            <person name="Glockner G."/>
        </authorList>
    </citation>
    <scope>NUCLEOTIDE SEQUENCE [LARGE SCALE GENOMIC DNA]</scope>
    <source>
        <strain evidence="14 15">Jena</strain>
    </source>
</reference>
<dbReference type="SMART" id="SM00230">
    <property type="entry name" value="CysPc"/>
    <property type="match status" value="1"/>
</dbReference>
<evidence type="ECO:0000256" key="2">
    <source>
        <dbReference type="ARBA" id="ARBA00004245"/>
    </source>
</evidence>
<dbReference type="CDD" id="cd00044">
    <property type="entry name" value="CysPc"/>
    <property type="match status" value="1"/>
</dbReference>
<dbReference type="OrthoDB" id="25276at2759"/>
<feature type="compositionally biased region" description="Acidic residues" evidence="12">
    <location>
        <begin position="1154"/>
        <end position="1164"/>
    </location>
</feature>
<protein>
    <recommendedName>
        <fullName evidence="13">Calpain catalytic domain-containing protein</fullName>
    </recommendedName>
</protein>
<evidence type="ECO:0000259" key="13">
    <source>
        <dbReference type="PROSITE" id="PS50203"/>
    </source>
</evidence>
<evidence type="ECO:0000256" key="10">
    <source>
        <dbReference type="PIRSR" id="PIRSR622684-1"/>
    </source>
</evidence>
<evidence type="ECO:0000256" key="12">
    <source>
        <dbReference type="SAM" id="MobiDB-lite"/>
    </source>
</evidence>
<evidence type="ECO:0000256" key="4">
    <source>
        <dbReference type="ARBA" id="ARBA00022490"/>
    </source>
</evidence>
<dbReference type="InterPro" id="IPR001300">
    <property type="entry name" value="Peptidase_C2_calpain_cat"/>
</dbReference>
<evidence type="ECO:0000256" key="9">
    <source>
        <dbReference type="ARBA" id="ARBA00023273"/>
    </source>
</evidence>
<keyword evidence="4" id="KW-0963">Cytoplasm</keyword>
<dbReference type="InterPro" id="IPR022683">
    <property type="entry name" value="Calpain_III"/>
</dbReference>
<evidence type="ECO:0000256" key="7">
    <source>
        <dbReference type="ARBA" id="ARBA00022807"/>
    </source>
</evidence>
<evidence type="ECO:0000256" key="1">
    <source>
        <dbReference type="ARBA" id="ARBA00004138"/>
    </source>
</evidence>
<dbReference type="GO" id="GO:0004198">
    <property type="term" value="F:calcium-dependent cysteine-type endopeptidase activity"/>
    <property type="evidence" value="ECO:0007669"/>
    <property type="project" value="InterPro"/>
</dbReference>
<feature type="active site" evidence="10">
    <location>
        <position position="1425"/>
    </location>
</feature>
<evidence type="ECO:0000256" key="3">
    <source>
        <dbReference type="ARBA" id="ARBA00007623"/>
    </source>
</evidence>